<accession>Q7UR10</accession>
<dbReference type="AlphaFoldDB" id="Q7UR10"/>
<evidence type="ECO:0000313" key="2">
    <source>
        <dbReference type="Proteomes" id="UP000001025"/>
    </source>
</evidence>
<evidence type="ECO:0000313" key="1">
    <source>
        <dbReference type="EMBL" id="CAD74532.1"/>
    </source>
</evidence>
<organism evidence="1 2">
    <name type="scientific">Rhodopirellula baltica (strain DSM 10527 / NCIMB 13988 / SH1)</name>
    <dbReference type="NCBI Taxonomy" id="243090"/>
    <lineage>
        <taxon>Bacteria</taxon>
        <taxon>Pseudomonadati</taxon>
        <taxon>Planctomycetota</taxon>
        <taxon>Planctomycetia</taxon>
        <taxon>Pirellulales</taxon>
        <taxon>Pirellulaceae</taxon>
        <taxon>Rhodopirellula</taxon>
    </lineage>
</organism>
<dbReference type="InParanoid" id="Q7UR10"/>
<keyword evidence="2" id="KW-1185">Reference proteome</keyword>
<dbReference type="EMBL" id="BX294143">
    <property type="protein sequence ID" value="CAD74532.1"/>
    <property type="molecule type" value="Genomic_DNA"/>
</dbReference>
<protein>
    <recommendedName>
        <fullName evidence="3">Molybdenum cofactor carrier</fullName>
    </recommendedName>
</protein>
<dbReference type="HOGENOM" id="CLU_1053248_0_0_0"/>
<proteinExistence type="predicted"/>
<dbReference type="EnsemblBacteria" id="CAD74532">
    <property type="protein sequence ID" value="CAD74532"/>
    <property type="gene ID" value="RB5963"/>
</dbReference>
<dbReference type="eggNOG" id="COG0758">
    <property type="taxonomic scope" value="Bacteria"/>
</dbReference>
<dbReference type="Pfam" id="PF12694">
    <property type="entry name" value="cpYpsA"/>
    <property type="match status" value="1"/>
</dbReference>
<dbReference type="Gene3D" id="3.40.50.450">
    <property type="match status" value="1"/>
</dbReference>
<dbReference type="STRING" id="243090.RB5963"/>
<reference evidence="1 2" key="1">
    <citation type="journal article" date="2003" name="Proc. Natl. Acad. Sci. U.S.A.">
        <title>Complete genome sequence of the marine planctomycete Pirellula sp. strain 1.</title>
        <authorList>
            <person name="Gloeckner F.O."/>
            <person name="Kube M."/>
            <person name="Bauer M."/>
            <person name="Teeling H."/>
            <person name="Lombardot T."/>
            <person name="Ludwig W."/>
            <person name="Gade D."/>
            <person name="Beck A."/>
            <person name="Borzym K."/>
            <person name="Heitmann K."/>
            <person name="Rabus R."/>
            <person name="Schlesner H."/>
            <person name="Amann R."/>
            <person name="Reinhardt R."/>
        </authorList>
    </citation>
    <scope>NUCLEOTIDE SEQUENCE [LARGE SCALE GENOMIC DNA]</scope>
    <source>
        <strain evidence="2">DSM 10527 / NCIMB 13988 / SH1</strain>
    </source>
</reference>
<sequence length="264" mass="29816">MYSMVPSRDQSDDGAKLPLHTDMQCLRNRIDSETRYGSRVMASYQTHWPLPSVESRRLRSTLTAIKKPNNVCMLVRRKLRNSQIQPACYHRRMPNSDSQSTDAFIPKWIISGGQTGVDRGALDAAIELHLPHGGWCPAGRIAEDGRIPDRYLLQEHASRHYPDRTEQNVIDTDATLILYRERISGGTALTKRICRRESRPFLAVNLDSPKTAAKRIRTWLEEHRPENLNVAGPRESNSPGIGEQTKTLLVHILQGGGDIQSSLF</sequence>
<dbReference type="KEGG" id="rba:RB5963"/>
<dbReference type="Proteomes" id="UP000001025">
    <property type="component" value="Chromosome"/>
</dbReference>
<dbReference type="InterPro" id="IPR024755">
    <property type="entry name" value="cpYpsA"/>
</dbReference>
<gene>
    <name evidence="1" type="ordered locus">RB5963</name>
</gene>
<dbReference type="PATRIC" id="fig|243090.15.peg.2875"/>
<dbReference type="SUPFAM" id="SSF102405">
    <property type="entry name" value="MCP/YpsA-like"/>
    <property type="match status" value="1"/>
</dbReference>
<name>Q7UR10_RHOBA</name>
<dbReference type="OrthoDB" id="283616at2"/>
<evidence type="ECO:0008006" key="3">
    <source>
        <dbReference type="Google" id="ProtNLM"/>
    </source>
</evidence>